<dbReference type="Proteomes" id="UP001151760">
    <property type="component" value="Unassembled WGS sequence"/>
</dbReference>
<dbReference type="EMBL" id="BQNB010020955">
    <property type="protein sequence ID" value="GJU01345.1"/>
    <property type="molecule type" value="Genomic_DNA"/>
</dbReference>
<gene>
    <name evidence="2" type="ORF">Tco_1111683</name>
</gene>
<sequence>MDDTTDQFDDDVDARLEEPTQTGKEVIQGEGADVEMNKAQQGNENLVTTQEQVVDDAHVTITIVTKKTEVPVTSSSRSSNLASKFLNFLDIPQTDTKIVSLIDVHDEVPRTQAPTLLTIPVFVITESSPVLINIP</sequence>
<evidence type="ECO:0000313" key="3">
    <source>
        <dbReference type="Proteomes" id="UP001151760"/>
    </source>
</evidence>
<feature type="compositionally biased region" description="Acidic residues" evidence="1">
    <location>
        <begin position="1"/>
        <end position="12"/>
    </location>
</feature>
<proteinExistence type="predicted"/>
<reference evidence="2" key="1">
    <citation type="journal article" date="2022" name="Int. J. Mol. Sci.">
        <title>Draft Genome of Tanacetum Coccineum: Genomic Comparison of Closely Related Tanacetum-Family Plants.</title>
        <authorList>
            <person name="Yamashiro T."/>
            <person name="Shiraishi A."/>
            <person name="Nakayama K."/>
            <person name="Satake H."/>
        </authorList>
    </citation>
    <scope>NUCLEOTIDE SEQUENCE</scope>
</reference>
<comment type="caution">
    <text evidence="2">The sequence shown here is derived from an EMBL/GenBank/DDBJ whole genome shotgun (WGS) entry which is preliminary data.</text>
</comment>
<name>A0ABQ5INS9_9ASTR</name>
<keyword evidence="3" id="KW-1185">Reference proteome</keyword>
<evidence type="ECO:0000256" key="1">
    <source>
        <dbReference type="SAM" id="MobiDB-lite"/>
    </source>
</evidence>
<reference evidence="2" key="2">
    <citation type="submission" date="2022-01" db="EMBL/GenBank/DDBJ databases">
        <authorList>
            <person name="Yamashiro T."/>
            <person name="Shiraishi A."/>
            <person name="Satake H."/>
            <person name="Nakayama K."/>
        </authorList>
    </citation>
    <scope>NUCLEOTIDE SEQUENCE</scope>
</reference>
<organism evidence="2 3">
    <name type="scientific">Tanacetum coccineum</name>
    <dbReference type="NCBI Taxonomy" id="301880"/>
    <lineage>
        <taxon>Eukaryota</taxon>
        <taxon>Viridiplantae</taxon>
        <taxon>Streptophyta</taxon>
        <taxon>Embryophyta</taxon>
        <taxon>Tracheophyta</taxon>
        <taxon>Spermatophyta</taxon>
        <taxon>Magnoliopsida</taxon>
        <taxon>eudicotyledons</taxon>
        <taxon>Gunneridae</taxon>
        <taxon>Pentapetalae</taxon>
        <taxon>asterids</taxon>
        <taxon>campanulids</taxon>
        <taxon>Asterales</taxon>
        <taxon>Asteraceae</taxon>
        <taxon>Asteroideae</taxon>
        <taxon>Anthemideae</taxon>
        <taxon>Anthemidinae</taxon>
        <taxon>Tanacetum</taxon>
    </lineage>
</organism>
<accession>A0ABQ5INS9</accession>
<feature type="region of interest" description="Disordered" evidence="1">
    <location>
        <begin position="1"/>
        <end position="22"/>
    </location>
</feature>
<protein>
    <submittedName>
        <fullName evidence="2">Uncharacterized protein</fullName>
    </submittedName>
</protein>
<evidence type="ECO:0000313" key="2">
    <source>
        <dbReference type="EMBL" id="GJU01345.1"/>
    </source>
</evidence>